<feature type="domain" description="Gfo/Idh/MocA-like oxidoreductase N-terminal" evidence="3">
    <location>
        <begin position="6"/>
        <end position="127"/>
    </location>
</feature>
<evidence type="ECO:0000256" key="1">
    <source>
        <dbReference type="ARBA" id="ARBA00010928"/>
    </source>
</evidence>
<evidence type="ECO:0000313" key="5">
    <source>
        <dbReference type="EMBL" id="JAP58404.1"/>
    </source>
</evidence>
<gene>
    <name evidence="5" type="primary">YRBE</name>
    <name evidence="5" type="ORF">TR150980</name>
</gene>
<dbReference type="GO" id="GO:0005737">
    <property type="term" value="C:cytoplasm"/>
    <property type="evidence" value="ECO:0007669"/>
    <property type="project" value="TreeGrafter"/>
</dbReference>
<dbReference type="InterPro" id="IPR000683">
    <property type="entry name" value="Gfo/Idh/MocA-like_OxRdtase_N"/>
</dbReference>
<dbReference type="SUPFAM" id="SSF55347">
    <property type="entry name" value="Glyceraldehyde-3-phosphate dehydrogenase-like, C-terminal domain"/>
    <property type="match status" value="1"/>
</dbReference>
<dbReference type="PANTHER" id="PTHR42840">
    <property type="entry name" value="NAD(P)-BINDING ROSSMANN-FOLD SUPERFAMILY PROTEIN-RELATED"/>
    <property type="match status" value="1"/>
</dbReference>
<evidence type="ECO:0000256" key="2">
    <source>
        <dbReference type="ARBA" id="ARBA00023002"/>
    </source>
</evidence>
<dbReference type="Pfam" id="PF01408">
    <property type="entry name" value="GFO_IDH_MocA"/>
    <property type="match status" value="1"/>
</dbReference>
<dbReference type="Pfam" id="PF22725">
    <property type="entry name" value="GFO_IDH_MocA_C3"/>
    <property type="match status" value="1"/>
</dbReference>
<evidence type="ECO:0000259" key="3">
    <source>
        <dbReference type="Pfam" id="PF01408"/>
    </source>
</evidence>
<dbReference type="Gene3D" id="3.30.360.10">
    <property type="entry name" value="Dihydrodipicolinate Reductase, domain 2"/>
    <property type="match status" value="1"/>
</dbReference>
<proteinExistence type="inferred from homology"/>
<dbReference type="InterPro" id="IPR036291">
    <property type="entry name" value="NAD(P)-bd_dom_sf"/>
</dbReference>
<sequence length="359" mass="39516">MHPTGVAIFGLGRAGKIHLGNIVRHPGFQLKYAVDPKEFARAECRAMLQLDHPAVFMSGTKEELNELFTDDTVHAVFVCSQTDSHYSITRTALLHGKAVFCEKPVSLNAVETEELYRIAAEKGLPLHCSFNRRYDPQVRELKSRLSSGEVGQIHLVKTCSRDHPRPPTDFLKVSGGFIHDCASHDLDMVCWLVGAFPERVFATATTHDPEIGALKDTDTAVIVLNFPSTASGRPGPIAVIDISRHGVYGYDQRIEVLGDGGMMRSENQQEDSVVFNAPGTTCQGPIRNSFPQRYAASYVNSLDNFLSTVNGALKAEISGHDVLNISKLATCCEESIKCGQPVDFRVVNYDFQQRHIGLS</sequence>
<dbReference type="EMBL" id="GEEE01004821">
    <property type="protein sequence ID" value="JAP58404.1"/>
    <property type="molecule type" value="Transcribed_RNA"/>
</dbReference>
<protein>
    <submittedName>
        <fullName evidence="5">Putative oxidoreductase YrbE</fullName>
    </submittedName>
</protein>
<evidence type="ECO:0000259" key="4">
    <source>
        <dbReference type="Pfam" id="PF22725"/>
    </source>
</evidence>
<dbReference type="GO" id="GO:0016491">
    <property type="term" value="F:oxidoreductase activity"/>
    <property type="evidence" value="ECO:0007669"/>
    <property type="project" value="UniProtKB-KW"/>
</dbReference>
<dbReference type="Gene3D" id="3.40.50.720">
    <property type="entry name" value="NAD(P)-binding Rossmann-like Domain"/>
    <property type="match status" value="1"/>
</dbReference>
<comment type="similarity">
    <text evidence="1">Belongs to the Gfo/Idh/MocA family.</text>
</comment>
<feature type="domain" description="GFO/IDH/MocA-like oxidoreductase" evidence="4">
    <location>
        <begin position="138"/>
        <end position="263"/>
    </location>
</feature>
<dbReference type="SUPFAM" id="SSF51735">
    <property type="entry name" value="NAD(P)-binding Rossmann-fold domains"/>
    <property type="match status" value="1"/>
</dbReference>
<keyword evidence="2" id="KW-0560">Oxidoreductase</keyword>
<accession>A0A0X3Q353</accession>
<organism evidence="5">
    <name type="scientific">Schistocephalus solidus</name>
    <name type="common">Tapeworm</name>
    <dbReference type="NCBI Taxonomy" id="70667"/>
    <lineage>
        <taxon>Eukaryota</taxon>
        <taxon>Metazoa</taxon>
        <taxon>Spiralia</taxon>
        <taxon>Lophotrochozoa</taxon>
        <taxon>Platyhelminthes</taxon>
        <taxon>Cestoda</taxon>
        <taxon>Eucestoda</taxon>
        <taxon>Diphyllobothriidea</taxon>
        <taxon>Diphyllobothriidae</taxon>
        <taxon>Schistocephalus</taxon>
    </lineage>
</organism>
<dbReference type="GO" id="GO:0006740">
    <property type="term" value="P:NADPH regeneration"/>
    <property type="evidence" value="ECO:0007669"/>
    <property type="project" value="TreeGrafter"/>
</dbReference>
<reference evidence="5" key="1">
    <citation type="submission" date="2016-01" db="EMBL/GenBank/DDBJ databases">
        <title>Reference transcriptome for the parasite Schistocephalus solidus: insights into the molecular evolution of parasitism.</title>
        <authorList>
            <person name="Hebert F.O."/>
            <person name="Grambauer S."/>
            <person name="Barber I."/>
            <person name="Landry C.R."/>
            <person name="Aubin-Horth N."/>
        </authorList>
    </citation>
    <scope>NUCLEOTIDE SEQUENCE</scope>
</reference>
<name>A0A0X3Q353_SCHSO</name>
<dbReference type="GO" id="GO:0000166">
    <property type="term" value="F:nucleotide binding"/>
    <property type="evidence" value="ECO:0007669"/>
    <property type="project" value="InterPro"/>
</dbReference>
<dbReference type="AlphaFoldDB" id="A0A0X3Q353"/>
<dbReference type="InterPro" id="IPR055170">
    <property type="entry name" value="GFO_IDH_MocA-like_dom"/>
</dbReference>
<dbReference type="PANTHER" id="PTHR42840:SF3">
    <property type="entry name" value="BINDING ROSSMANN FOLD OXIDOREDUCTASE, PUTATIVE (AFU_ORTHOLOGUE AFUA_2G10240)-RELATED"/>
    <property type="match status" value="1"/>
</dbReference>